<evidence type="ECO:0000256" key="9">
    <source>
        <dbReference type="HAMAP-Rule" id="MF_00135"/>
    </source>
</evidence>
<dbReference type="HAMAP" id="MF_00135">
    <property type="entry name" value="PRAI"/>
    <property type="match status" value="1"/>
</dbReference>
<dbReference type="PANTHER" id="PTHR42894:SF1">
    <property type="entry name" value="N-(5'-PHOSPHORIBOSYL)ANTHRANILATE ISOMERASE"/>
    <property type="match status" value="1"/>
</dbReference>
<proteinExistence type="inferred from homology"/>
<dbReference type="Pfam" id="PF00697">
    <property type="entry name" value="PRAI"/>
    <property type="match status" value="1"/>
</dbReference>
<evidence type="ECO:0000256" key="1">
    <source>
        <dbReference type="ARBA" id="ARBA00001164"/>
    </source>
</evidence>
<organism evidence="11 12">
    <name type="scientific">Bifidobacterium cebidarum</name>
    <dbReference type="NCBI Taxonomy" id="2650773"/>
    <lineage>
        <taxon>Bacteria</taxon>
        <taxon>Bacillati</taxon>
        <taxon>Actinomycetota</taxon>
        <taxon>Actinomycetes</taxon>
        <taxon>Bifidobacteriales</taxon>
        <taxon>Bifidobacteriaceae</taxon>
        <taxon>Bifidobacterium</taxon>
    </lineage>
</organism>
<keyword evidence="12" id="KW-1185">Reference proteome</keyword>
<evidence type="ECO:0000256" key="3">
    <source>
        <dbReference type="ARBA" id="ARBA00012572"/>
    </source>
</evidence>
<dbReference type="PANTHER" id="PTHR42894">
    <property type="entry name" value="N-(5'-PHOSPHORIBOSYL)ANTHRANILATE ISOMERASE"/>
    <property type="match status" value="1"/>
</dbReference>
<dbReference type="AlphaFoldDB" id="A0A6I1GEK2"/>
<dbReference type="InterPro" id="IPR001240">
    <property type="entry name" value="PRAI_dom"/>
</dbReference>
<keyword evidence="8 9" id="KW-0413">Isomerase</keyword>
<comment type="pathway">
    <text evidence="2 9">Amino-acid biosynthesis; L-tryptophan biosynthesis; L-tryptophan from chorismate: step 3/5.</text>
</comment>
<protein>
    <recommendedName>
        <fullName evidence="4 9">N-(5'-phosphoribosyl)anthranilate isomerase</fullName>
        <shortName evidence="9">PRAI</shortName>
        <ecNumber evidence="3 9">5.3.1.24</ecNumber>
    </recommendedName>
</protein>
<evidence type="ECO:0000256" key="2">
    <source>
        <dbReference type="ARBA" id="ARBA00004664"/>
    </source>
</evidence>
<dbReference type="Gene3D" id="3.20.20.70">
    <property type="entry name" value="Aldolase class I"/>
    <property type="match status" value="1"/>
</dbReference>
<dbReference type="SUPFAM" id="SSF51366">
    <property type="entry name" value="Ribulose-phoshate binding barrel"/>
    <property type="match status" value="1"/>
</dbReference>
<evidence type="ECO:0000259" key="10">
    <source>
        <dbReference type="Pfam" id="PF00697"/>
    </source>
</evidence>
<reference evidence="11 12" key="1">
    <citation type="submission" date="2019-09" db="EMBL/GenBank/DDBJ databases">
        <title>Characterization of the phylogenetic diversity of two novel species belonging to the genus Bifidobacterium: Bifidobacterium cebidarum sp. nov. and Bifidobacterium leontopitheci sp. nov.</title>
        <authorList>
            <person name="Lugli G.A."/>
            <person name="Duranti S."/>
            <person name="Milani C."/>
            <person name="Turroni F."/>
            <person name="Ventura M."/>
        </authorList>
    </citation>
    <scope>NUCLEOTIDE SEQUENCE [LARGE SCALE GENOMIC DNA]</scope>
    <source>
        <strain evidence="11 12">LMG 31469</strain>
    </source>
</reference>
<keyword evidence="5 9" id="KW-0028">Amino-acid biosynthesis</keyword>
<dbReference type="Proteomes" id="UP000468413">
    <property type="component" value="Unassembled WGS sequence"/>
</dbReference>
<dbReference type="GO" id="GO:0000162">
    <property type="term" value="P:L-tryptophan biosynthetic process"/>
    <property type="evidence" value="ECO:0007669"/>
    <property type="project" value="UniProtKB-UniRule"/>
</dbReference>
<sequence>MVVDLGAEHIGVSYGAIKRTPAQLDCASARQIFESVQAEAVKVGLTVAEDLDEISANLNEAMPDVLHLSGDIEAISPEQVAELKRRFPDLRIMQAIPVLADVPLEDQKVMEYIRAYESVSDFFLIDTKVPEAGDIGATGLTHDRSIDKAIIEATDVPCIIAGGLDANNVREAIDLTHPYGVDSYSWTNYDGIALDANRRKDPAKVEAFIKAVRHG</sequence>
<name>A0A6I1GEK2_9BIFI</name>
<evidence type="ECO:0000256" key="8">
    <source>
        <dbReference type="ARBA" id="ARBA00023235"/>
    </source>
</evidence>
<evidence type="ECO:0000256" key="7">
    <source>
        <dbReference type="ARBA" id="ARBA00023141"/>
    </source>
</evidence>
<dbReference type="CDD" id="cd00405">
    <property type="entry name" value="PRAI"/>
    <property type="match status" value="1"/>
</dbReference>
<feature type="domain" description="N-(5'phosphoribosyl) anthranilate isomerase (PRAI)" evidence="10">
    <location>
        <begin position="20"/>
        <end position="209"/>
    </location>
</feature>
<comment type="similarity">
    <text evidence="9">Belongs to the TrpF family.</text>
</comment>
<gene>
    <name evidence="9" type="primary">trpF</name>
    <name evidence="11" type="ORF">F7D08_0072</name>
</gene>
<dbReference type="EMBL" id="WBVS01000001">
    <property type="protein sequence ID" value="KAB7789122.1"/>
    <property type="molecule type" value="Genomic_DNA"/>
</dbReference>
<dbReference type="InterPro" id="IPR011060">
    <property type="entry name" value="RibuloseP-bd_barrel"/>
</dbReference>
<dbReference type="UniPathway" id="UPA00035">
    <property type="reaction ID" value="UER00042"/>
</dbReference>
<dbReference type="InterPro" id="IPR044643">
    <property type="entry name" value="TrpF_fam"/>
</dbReference>
<keyword evidence="6 9" id="KW-0822">Tryptophan biosynthesis</keyword>
<evidence type="ECO:0000256" key="4">
    <source>
        <dbReference type="ARBA" id="ARBA00022272"/>
    </source>
</evidence>
<dbReference type="InterPro" id="IPR013785">
    <property type="entry name" value="Aldolase_TIM"/>
</dbReference>
<dbReference type="EC" id="5.3.1.24" evidence="3 9"/>
<evidence type="ECO:0000256" key="5">
    <source>
        <dbReference type="ARBA" id="ARBA00022605"/>
    </source>
</evidence>
<comment type="catalytic activity">
    <reaction evidence="1 9">
        <text>N-(5-phospho-beta-D-ribosyl)anthranilate = 1-(2-carboxyphenylamino)-1-deoxy-D-ribulose 5-phosphate</text>
        <dbReference type="Rhea" id="RHEA:21540"/>
        <dbReference type="ChEBI" id="CHEBI:18277"/>
        <dbReference type="ChEBI" id="CHEBI:58613"/>
        <dbReference type="EC" id="5.3.1.24"/>
    </reaction>
</comment>
<evidence type="ECO:0000256" key="6">
    <source>
        <dbReference type="ARBA" id="ARBA00022822"/>
    </source>
</evidence>
<evidence type="ECO:0000313" key="11">
    <source>
        <dbReference type="EMBL" id="KAB7789122.1"/>
    </source>
</evidence>
<dbReference type="GO" id="GO:0004640">
    <property type="term" value="F:phosphoribosylanthranilate isomerase activity"/>
    <property type="evidence" value="ECO:0007669"/>
    <property type="project" value="UniProtKB-UniRule"/>
</dbReference>
<evidence type="ECO:0000313" key="12">
    <source>
        <dbReference type="Proteomes" id="UP000468413"/>
    </source>
</evidence>
<comment type="caution">
    <text evidence="11">The sequence shown here is derived from an EMBL/GenBank/DDBJ whole genome shotgun (WGS) entry which is preliminary data.</text>
</comment>
<accession>A0A6I1GEK2</accession>
<keyword evidence="7 9" id="KW-0057">Aromatic amino acid biosynthesis</keyword>